<dbReference type="SUPFAM" id="SSF46689">
    <property type="entry name" value="Homeodomain-like"/>
    <property type="match status" value="1"/>
</dbReference>
<evidence type="ECO:0000256" key="1">
    <source>
        <dbReference type="ARBA" id="ARBA00004123"/>
    </source>
</evidence>
<dbReference type="Gene3D" id="1.10.10.60">
    <property type="entry name" value="Homeodomain-like"/>
    <property type="match status" value="1"/>
</dbReference>
<keyword evidence="3" id="KW-0804">Transcription</keyword>
<sequence>MSAGWRMLRNGDRCPEYGYSADHKEHIMEPLDPEDYRDQPSSEASLASDVPYDDFPICPVGSEHQVQIPNLATEDERLELMTSLLHGYDYPIVVGLALPIMWASPSEVDKKENELQKMSETEAGVSSRDKQSQVTSLCLASTDMINCDPTYQDPLTVEPPVQIGADSNQGNTEKLAPPTQDGLNFTINPMMQQRVTKPLNPLPYSPIAFWSDLEAELFLLGLYIFGKNLTQLSRFLGTKTVGNVLSYYYGKFYKRNAYKRWADCRKVKTRRCILGERIFQGSRLPELISRLKSKIPKEAHDSLSEVLKSYSDSQTSFEEFVFALKSTVGTEAFVEAVGIGKGKHDLTGFVTDQTKPNNPDLPTGKDCSSLASEDIIKFLTGDFRRSKTRSNDIFWEAVWPRLLAKGWHSEQPNDVSTTKNCLVFLVPGIKRFSRSKLTKGTHYFDCVSDVLRKVAADPVLLELEADGIENGFPAEKNGCITDVKLNQDSPLDGYQELPKFTIIDTSLVDGEEPFKVRELRNLPADANVNFILSNHLQNMASDSSSEEQDANDGLSDDQRFTADSKDSKMAPEGSLQNVMTDNGHSSKDRDEKTDLTSTYGLKTETERRKYLSPVSKRRKLANYSNEQTIQQAFSFSKGIDPEKEKIKHLSTSSKPTAAAGNTFQAKTMASCSTKEKPSKQKMGAKNSLISDGPNEKMSMAQLVDNKPYECKEYAMAEVHSKISVNETTSAKERAPVHAVINLIKPEASDIDKASGSERIASSDNRGVMKADEAPSISNSNLANVALEKTEGRPDDPQPEPANPRRHGTRNRPPTAKALEAVAFGFLGSGKRKADPKNTVANQPSQRARKATKDSDSKAVIGDAEKSMRPTKGSGSKAASGDAEKSMRPTKGSVSMAASGDAEKSIRASKGSGSMATRGDAEKSSIDAEKQ</sequence>
<evidence type="ECO:0000313" key="7">
    <source>
        <dbReference type="EMBL" id="GJN37679.1"/>
    </source>
</evidence>
<dbReference type="InterPro" id="IPR056067">
    <property type="entry name" value="DUF7650"/>
</dbReference>
<keyword evidence="8" id="KW-1185">Reference proteome</keyword>
<dbReference type="InterPro" id="IPR057712">
    <property type="entry name" value="DUF7952"/>
</dbReference>
<dbReference type="PROSITE" id="PS51293">
    <property type="entry name" value="SANT"/>
    <property type="match status" value="1"/>
</dbReference>
<evidence type="ECO:0000256" key="5">
    <source>
        <dbReference type="SAM" id="MobiDB-lite"/>
    </source>
</evidence>
<gene>
    <name evidence="7" type="primary">gb26659</name>
    <name evidence="7" type="ORF">PR202_gb26659</name>
</gene>
<dbReference type="GO" id="GO:0005634">
    <property type="term" value="C:nucleus"/>
    <property type="evidence" value="ECO:0007669"/>
    <property type="project" value="UniProtKB-SubCell"/>
</dbReference>
<feature type="domain" description="SANT" evidence="6">
    <location>
        <begin position="210"/>
        <end position="257"/>
    </location>
</feature>
<reference evidence="7" key="2">
    <citation type="submission" date="2021-12" db="EMBL/GenBank/DDBJ databases">
        <title>Resequencing data analysis of finger millet.</title>
        <authorList>
            <person name="Hatakeyama M."/>
            <person name="Aluri S."/>
            <person name="Balachadran M.T."/>
            <person name="Sivarajan S.R."/>
            <person name="Poveda L."/>
            <person name="Shimizu-Inatsugi R."/>
            <person name="Schlapbach R."/>
            <person name="Sreeman S.M."/>
            <person name="Shimizu K.K."/>
        </authorList>
    </citation>
    <scope>NUCLEOTIDE SEQUENCE</scope>
</reference>
<organism evidence="7 8">
    <name type="scientific">Eleusine coracana subsp. coracana</name>
    <dbReference type="NCBI Taxonomy" id="191504"/>
    <lineage>
        <taxon>Eukaryota</taxon>
        <taxon>Viridiplantae</taxon>
        <taxon>Streptophyta</taxon>
        <taxon>Embryophyta</taxon>
        <taxon>Tracheophyta</taxon>
        <taxon>Spermatophyta</taxon>
        <taxon>Magnoliopsida</taxon>
        <taxon>Liliopsida</taxon>
        <taxon>Poales</taxon>
        <taxon>Poaceae</taxon>
        <taxon>PACMAD clade</taxon>
        <taxon>Chloridoideae</taxon>
        <taxon>Cynodonteae</taxon>
        <taxon>Eleusininae</taxon>
        <taxon>Eleusine</taxon>
    </lineage>
</organism>
<feature type="compositionally biased region" description="Basic and acidic residues" evidence="5">
    <location>
        <begin position="556"/>
        <end position="569"/>
    </location>
</feature>
<feature type="region of interest" description="Disordered" evidence="5">
    <location>
        <begin position="749"/>
        <end position="930"/>
    </location>
</feature>
<dbReference type="EMBL" id="BQKI01000095">
    <property type="protein sequence ID" value="GJN37679.1"/>
    <property type="molecule type" value="Genomic_DNA"/>
</dbReference>
<proteinExistence type="predicted"/>
<keyword evidence="4" id="KW-0539">Nucleus</keyword>
<dbReference type="PANTHER" id="PTHR13859:SF21">
    <property type="entry name" value="SANT DOMAIN-CONTAINING PROTEIN"/>
    <property type="match status" value="1"/>
</dbReference>
<comment type="caution">
    <text evidence="7">The sequence shown here is derived from an EMBL/GenBank/DDBJ whole genome shotgun (WGS) entry which is preliminary data.</text>
</comment>
<feature type="compositionally biased region" description="Basic and acidic residues" evidence="5">
    <location>
        <begin position="918"/>
        <end position="930"/>
    </location>
</feature>
<dbReference type="InterPro" id="IPR009057">
    <property type="entry name" value="Homeodomain-like_sf"/>
</dbReference>
<evidence type="ECO:0000256" key="2">
    <source>
        <dbReference type="ARBA" id="ARBA00023015"/>
    </source>
</evidence>
<evidence type="ECO:0000256" key="4">
    <source>
        <dbReference type="ARBA" id="ARBA00023242"/>
    </source>
</evidence>
<accession>A0AAV5FPT2</accession>
<reference evidence="7" key="1">
    <citation type="journal article" date="2018" name="DNA Res.">
        <title>Multiple hybrid de novo genome assembly of finger millet, an orphan allotetraploid crop.</title>
        <authorList>
            <person name="Hatakeyama M."/>
            <person name="Aluri S."/>
            <person name="Balachadran M.T."/>
            <person name="Sivarajan S.R."/>
            <person name="Patrignani A."/>
            <person name="Gruter S."/>
            <person name="Poveda L."/>
            <person name="Shimizu-Inatsugi R."/>
            <person name="Baeten J."/>
            <person name="Francoijs K.J."/>
            <person name="Nataraja K.N."/>
            <person name="Reddy Y.A.N."/>
            <person name="Phadnis S."/>
            <person name="Ravikumar R.L."/>
            <person name="Schlapbach R."/>
            <person name="Sreeman S.M."/>
            <person name="Shimizu K.K."/>
        </authorList>
    </citation>
    <scope>NUCLEOTIDE SEQUENCE</scope>
</reference>
<keyword evidence="2" id="KW-0805">Transcription regulation</keyword>
<dbReference type="GO" id="GO:0003714">
    <property type="term" value="F:transcription corepressor activity"/>
    <property type="evidence" value="ECO:0007669"/>
    <property type="project" value="TreeGrafter"/>
</dbReference>
<protein>
    <recommendedName>
        <fullName evidence="6">SANT domain-containing protein</fullName>
    </recommendedName>
</protein>
<dbReference type="Proteomes" id="UP001054889">
    <property type="component" value="Unassembled WGS sequence"/>
</dbReference>
<feature type="compositionally biased region" description="Basic and acidic residues" evidence="5">
    <location>
        <begin position="850"/>
        <end position="867"/>
    </location>
</feature>
<feature type="compositionally biased region" description="Polar residues" evidence="5">
    <location>
        <begin position="574"/>
        <end position="583"/>
    </location>
</feature>
<feature type="region of interest" description="Disordered" evidence="5">
    <location>
        <begin position="670"/>
        <end position="693"/>
    </location>
</feature>
<evidence type="ECO:0000256" key="3">
    <source>
        <dbReference type="ARBA" id="ARBA00023163"/>
    </source>
</evidence>
<evidence type="ECO:0000313" key="8">
    <source>
        <dbReference type="Proteomes" id="UP001054889"/>
    </source>
</evidence>
<name>A0AAV5FPT2_ELECO</name>
<dbReference type="PANTHER" id="PTHR13859">
    <property type="entry name" value="ATROPHIN-RELATED"/>
    <property type="match status" value="1"/>
</dbReference>
<dbReference type="AlphaFoldDB" id="A0AAV5FPT2"/>
<dbReference type="InterPro" id="IPR017884">
    <property type="entry name" value="SANT_dom"/>
</dbReference>
<feature type="region of interest" description="Disordered" evidence="5">
    <location>
        <begin position="539"/>
        <end position="612"/>
    </location>
</feature>
<comment type="subcellular location">
    <subcellularLocation>
        <location evidence="1">Nucleus</location>
    </subcellularLocation>
</comment>
<evidence type="ECO:0000259" key="6">
    <source>
        <dbReference type="PROSITE" id="PS51293"/>
    </source>
</evidence>
<feature type="compositionally biased region" description="Basic and acidic residues" evidence="5">
    <location>
        <begin position="584"/>
        <end position="594"/>
    </location>
</feature>
<dbReference type="Pfam" id="PF25826">
    <property type="entry name" value="DUF7952"/>
    <property type="match status" value="1"/>
</dbReference>
<dbReference type="FunFam" id="1.10.10.60:FF:000374">
    <property type="entry name" value="Arginine-glutamic acid dipeptide repeat protein"/>
    <property type="match status" value="1"/>
</dbReference>
<dbReference type="Pfam" id="PF24662">
    <property type="entry name" value="DUF7650"/>
    <property type="match status" value="1"/>
</dbReference>